<dbReference type="AlphaFoldDB" id="A0AAV9RAK3"/>
<organism evidence="16 17">
    <name type="scientific">Crenichthys baileyi</name>
    <name type="common">White River springfish</name>
    <dbReference type="NCBI Taxonomy" id="28760"/>
    <lineage>
        <taxon>Eukaryota</taxon>
        <taxon>Metazoa</taxon>
        <taxon>Chordata</taxon>
        <taxon>Craniata</taxon>
        <taxon>Vertebrata</taxon>
        <taxon>Euteleostomi</taxon>
        <taxon>Actinopterygii</taxon>
        <taxon>Neopterygii</taxon>
        <taxon>Teleostei</taxon>
        <taxon>Neoteleostei</taxon>
        <taxon>Acanthomorphata</taxon>
        <taxon>Ovalentaria</taxon>
        <taxon>Atherinomorphae</taxon>
        <taxon>Cyprinodontiformes</taxon>
        <taxon>Goodeidae</taxon>
        <taxon>Crenichthys</taxon>
    </lineage>
</organism>
<gene>
    <name evidence="16" type="primary">CYGB1</name>
    <name evidence="16" type="ORF">CRENBAI_003213</name>
</gene>
<keyword evidence="3 13" id="KW-0349">Heme</keyword>
<evidence type="ECO:0000256" key="7">
    <source>
        <dbReference type="ARBA" id="ARBA00044551"/>
    </source>
</evidence>
<evidence type="ECO:0000256" key="11">
    <source>
        <dbReference type="ARBA" id="ARBA00048118"/>
    </source>
</evidence>
<proteinExistence type="inferred from homology"/>
<dbReference type="PANTHER" id="PTHR46783:SF1">
    <property type="entry name" value="CYTOGLOBIN-1-RELATED"/>
    <property type="match status" value="1"/>
</dbReference>
<keyword evidence="17" id="KW-1185">Reference proteome</keyword>
<evidence type="ECO:0000256" key="13">
    <source>
        <dbReference type="RuleBase" id="RU000356"/>
    </source>
</evidence>
<evidence type="ECO:0000256" key="4">
    <source>
        <dbReference type="ARBA" id="ARBA00022723"/>
    </source>
</evidence>
<evidence type="ECO:0000256" key="12">
    <source>
        <dbReference type="ARBA" id="ARBA00049899"/>
    </source>
</evidence>
<evidence type="ECO:0000259" key="15">
    <source>
        <dbReference type="PROSITE" id="PS01033"/>
    </source>
</evidence>
<dbReference type="EMBL" id="JAHHUM010002132">
    <property type="protein sequence ID" value="KAK5605937.1"/>
    <property type="molecule type" value="Genomic_DNA"/>
</dbReference>
<evidence type="ECO:0000256" key="6">
    <source>
        <dbReference type="ARBA" id="ARBA00044448"/>
    </source>
</evidence>
<dbReference type="InterPro" id="IPR000971">
    <property type="entry name" value="Globin"/>
</dbReference>
<evidence type="ECO:0000313" key="16">
    <source>
        <dbReference type="EMBL" id="KAK5605937.1"/>
    </source>
</evidence>
<reference evidence="16 17" key="1">
    <citation type="submission" date="2021-06" db="EMBL/GenBank/DDBJ databases">
        <authorList>
            <person name="Palmer J.M."/>
        </authorList>
    </citation>
    <scope>NUCLEOTIDE SEQUENCE [LARGE SCALE GENOMIC DNA]</scope>
    <source>
        <strain evidence="16 17">MEX-2019</strain>
        <tissue evidence="16">Muscle</tissue>
    </source>
</reference>
<dbReference type="Gene3D" id="1.10.490.10">
    <property type="entry name" value="Globins"/>
    <property type="match status" value="1"/>
</dbReference>
<comment type="similarity">
    <text evidence="1 13">Belongs to the globin family.</text>
</comment>
<evidence type="ECO:0000256" key="2">
    <source>
        <dbReference type="ARBA" id="ARBA00012682"/>
    </source>
</evidence>
<dbReference type="InterPro" id="IPR013314">
    <property type="entry name" value="Globin_lamprey/hagfish"/>
</dbReference>
<dbReference type="PRINTS" id="PR01906">
    <property type="entry name" value="FISHGLOBIN"/>
</dbReference>
<keyword evidence="13" id="KW-0561">Oxygen transport</keyword>
<evidence type="ECO:0000256" key="9">
    <source>
        <dbReference type="ARBA" id="ARBA00044569"/>
    </source>
</evidence>
<comment type="catalytic activity">
    <reaction evidence="6">
        <text>Fe(II)-heme b-[protein] + nitric oxide + O2 = Fe(III)-heme b-[protein] + nitrate</text>
        <dbReference type="Rhea" id="RHEA:78091"/>
        <dbReference type="Rhea" id="RHEA-COMP:18975"/>
        <dbReference type="Rhea" id="RHEA-COMP:18976"/>
        <dbReference type="ChEBI" id="CHEBI:15379"/>
        <dbReference type="ChEBI" id="CHEBI:16480"/>
        <dbReference type="ChEBI" id="CHEBI:17632"/>
        <dbReference type="ChEBI" id="CHEBI:55376"/>
        <dbReference type="ChEBI" id="CHEBI:60344"/>
    </reaction>
    <physiologicalReaction direction="left-to-right" evidence="6">
        <dbReference type="Rhea" id="RHEA:78092"/>
    </physiologicalReaction>
</comment>
<dbReference type="GO" id="GO:0019825">
    <property type="term" value="F:oxygen binding"/>
    <property type="evidence" value="ECO:0007669"/>
    <property type="project" value="InterPro"/>
</dbReference>
<accession>A0AAV9RAK3</accession>
<feature type="compositionally biased region" description="Polar residues" evidence="14">
    <location>
        <begin position="1"/>
        <end position="12"/>
    </location>
</feature>
<keyword evidence="4" id="KW-0479">Metal-binding</keyword>
<dbReference type="GO" id="GO:0005344">
    <property type="term" value="F:oxygen carrier activity"/>
    <property type="evidence" value="ECO:0007669"/>
    <property type="project" value="UniProtKB-KW"/>
</dbReference>
<comment type="catalytic activity">
    <reaction evidence="11">
        <text>Fe(III)-heme b-[protein] + nitric oxide + H2O = Fe(II)-heme b-[protein] + nitrite + 2 H(+)</text>
        <dbReference type="Rhea" id="RHEA:77711"/>
        <dbReference type="Rhea" id="RHEA-COMP:18975"/>
        <dbReference type="Rhea" id="RHEA-COMP:18976"/>
        <dbReference type="ChEBI" id="CHEBI:15377"/>
        <dbReference type="ChEBI" id="CHEBI:15378"/>
        <dbReference type="ChEBI" id="CHEBI:16301"/>
        <dbReference type="ChEBI" id="CHEBI:16480"/>
        <dbReference type="ChEBI" id="CHEBI:55376"/>
        <dbReference type="ChEBI" id="CHEBI:60344"/>
    </reaction>
    <physiologicalReaction direction="right-to-left" evidence="11">
        <dbReference type="Rhea" id="RHEA:77713"/>
    </physiologicalReaction>
</comment>
<dbReference type="GO" id="GO:0020037">
    <property type="term" value="F:heme binding"/>
    <property type="evidence" value="ECO:0007669"/>
    <property type="project" value="InterPro"/>
</dbReference>
<dbReference type="EC" id="1.15.1.1" evidence="2"/>
<dbReference type="InterPro" id="IPR009050">
    <property type="entry name" value="Globin-like_sf"/>
</dbReference>
<dbReference type="InterPro" id="IPR012292">
    <property type="entry name" value="Globin/Proto"/>
</dbReference>
<sequence>MTHGTRQSGENTEQMERRQGEVDHLERPSPLTDKERVMIQDSWAKVYQNCEEAGVAILVRLFVNFPSSKLYFSQFKHIEDTQQLAQSSQLKKHAQRVMGAINTLVENIDNSEKVTSVLKLVGKAHALKHKVDLVYFKILCGVILEVLGEEYPEVVTPEVGIAWTKFLATACSGIKAVYEEVGWTQQSTSTG</sequence>
<evidence type="ECO:0000256" key="8">
    <source>
        <dbReference type="ARBA" id="ARBA00044562"/>
    </source>
</evidence>
<protein>
    <recommendedName>
        <fullName evidence="2">superoxide dismutase</fullName>
        <ecNumber evidence="2">1.15.1.1</ecNumber>
    </recommendedName>
    <alternativeName>
        <fullName evidence="7">Nitrite reductase CYGB</fullName>
    </alternativeName>
    <alternativeName>
        <fullName evidence="9">Pseudoperoxidase CYGB</fullName>
    </alternativeName>
    <alternativeName>
        <fullName evidence="8">Superoxide dismutase CYGB</fullName>
    </alternativeName>
</protein>
<feature type="domain" description="Globin" evidence="15">
    <location>
        <begin position="30"/>
        <end position="179"/>
    </location>
</feature>
<keyword evidence="5" id="KW-0408">Iron</keyword>
<evidence type="ECO:0000256" key="5">
    <source>
        <dbReference type="ARBA" id="ARBA00023004"/>
    </source>
</evidence>
<name>A0AAV9RAK3_9TELE</name>
<evidence type="ECO:0000256" key="3">
    <source>
        <dbReference type="ARBA" id="ARBA00022617"/>
    </source>
</evidence>
<dbReference type="PROSITE" id="PS01033">
    <property type="entry name" value="GLOBIN"/>
    <property type="match status" value="1"/>
</dbReference>
<feature type="region of interest" description="Disordered" evidence="14">
    <location>
        <begin position="1"/>
        <end position="31"/>
    </location>
</feature>
<dbReference type="Proteomes" id="UP001311232">
    <property type="component" value="Unassembled WGS sequence"/>
</dbReference>
<keyword evidence="13" id="KW-0813">Transport</keyword>
<comment type="catalytic activity">
    <reaction evidence="12">
        <text>H2O2 + AH2 = A + 2 H2O</text>
        <dbReference type="Rhea" id="RHEA:30275"/>
        <dbReference type="ChEBI" id="CHEBI:13193"/>
        <dbReference type="ChEBI" id="CHEBI:15377"/>
        <dbReference type="ChEBI" id="CHEBI:16240"/>
        <dbReference type="ChEBI" id="CHEBI:17499"/>
    </reaction>
    <physiologicalReaction direction="left-to-right" evidence="12">
        <dbReference type="Rhea" id="RHEA:30276"/>
    </physiologicalReaction>
</comment>
<evidence type="ECO:0000313" key="17">
    <source>
        <dbReference type="Proteomes" id="UP001311232"/>
    </source>
</evidence>
<evidence type="ECO:0000256" key="14">
    <source>
        <dbReference type="SAM" id="MobiDB-lite"/>
    </source>
</evidence>
<dbReference type="Pfam" id="PF00042">
    <property type="entry name" value="Globin"/>
    <property type="match status" value="1"/>
</dbReference>
<comment type="catalytic activity">
    <reaction evidence="10">
        <text>2 superoxide + 2 H(+) = H2O2 + O2</text>
        <dbReference type="Rhea" id="RHEA:20696"/>
        <dbReference type="ChEBI" id="CHEBI:15378"/>
        <dbReference type="ChEBI" id="CHEBI:15379"/>
        <dbReference type="ChEBI" id="CHEBI:16240"/>
        <dbReference type="ChEBI" id="CHEBI:18421"/>
        <dbReference type="EC" id="1.15.1.1"/>
    </reaction>
    <physiologicalReaction direction="left-to-right" evidence="10">
        <dbReference type="Rhea" id="RHEA:20697"/>
    </physiologicalReaction>
</comment>
<feature type="compositionally biased region" description="Basic and acidic residues" evidence="14">
    <location>
        <begin position="14"/>
        <end position="31"/>
    </location>
</feature>
<dbReference type="GO" id="GO:0005506">
    <property type="term" value="F:iron ion binding"/>
    <property type="evidence" value="ECO:0007669"/>
    <property type="project" value="InterPro"/>
</dbReference>
<dbReference type="PANTHER" id="PTHR46783">
    <property type="entry name" value="CYTOGLOBIN"/>
    <property type="match status" value="1"/>
</dbReference>
<comment type="caution">
    <text evidence="16">The sequence shown here is derived from an EMBL/GenBank/DDBJ whole genome shotgun (WGS) entry which is preliminary data.</text>
</comment>
<dbReference type="SUPFAM" id="SSF46458">
    <property type="entry name" value="Globin-like"/>
    <property type="match status" value="1"/>
</dbReference>
<evidence type="ECO:0000256" key="10">
    <source>
        <dbReference type="ARBA" id="ARBA00047393"/>
    </source>
</evidence>
<evidence type="ECO:0000256" key="1">
    <source>
        <dbReference type="ARBA" id="ARBA00008705"/>
    </source>
</evidence>
<dbReference type="GO" id="GO:0004784">
    <property type="term" value="F:superoxide dismutase activity"/>
    <property type="evidence" value="ECO:0007669"/>
    <property type="project" value="UniProtKB-EC"/>
</dbReference>